<proteinExistence type="predicted"/>
<evidence type="ECO:0000256" key="1">
    <source>
        <dbReference type="SAM" id="Phobius"/>
    </source>
</evidence>
<comment type="caution">
    <text evidence="3">The sequence shown here is derived from an EMBL/GenBank/DDBJ whole genome shotgun (WGS) entry which is preliminary data.</text>
</comment>
<evidence type="ECO:0000259" key="2">
    <source>
        <dbReference type="SMART" id="SM00858"/>
    </source>
</evidence>
<evidence type="ECO:0000313" key="3">
    <source>
        <dbReference type="EMBL" id="NMP22570.1"/>
    </source>
</evidence>
<dbReference type="AlphaFoldDB" id="A0A7Y0L3K0"/>
<protein>
    <recommendedName>
        <fullName evidence="2">SAF domain-containing protein</fullName>
    </recommendedName>
</protein>
<dbReference type="EMBL" id="JABBVZ010000026">
    <property type="protein sequence ID" value="NMP22570.1"/>
    <property type="molecule type" value="Genomic_DNA"/>
</dbReference>
<feature type="domain" description="SAF" evidence="2">
    <location>
        <begin position="38"/>
        <end position="94"/>
    </location>
</feature>
<feature type="transmembrane region" description="Helical" evidence="1">
    <location>
        <begin position="12"/>
        <end position="30"/>
    </location>
</feature>
<keyword evidence="1" id="KW-1133">Transmembrane helix</keyword>
<dbReference type="RefSeq" id="WP_169099012.1">
    <property type="nucleotide sequence ID" value="NZ_JABBVZ010000026.1"/>
</dbReference>
<gene>
    <name evidence="3" type="ORF">HIJ39_09430</name>
</gene>
<organism evidence="3 4">
    <name type="scientific">Sulfobacillus harzensis</name>
    <dbReference type="NCBI Taxonomy" id="2729629"/>
    <lineage>
        <taxon>Bacteria</taxon>
        <taxon>Bacillati</taxon>
        <taxon>Bacillota</taxon>
        <taxon>Clostridia</taxon>
        <taxon>Eubacteriales</taxon>
        <taxon>Clostridiales Family XVII. Incertae Sedis</taxon>
        <taxon>Sulfobacillus</taxon>
    </lineage>
</organism>
<keyword evidence="1" id="KW-0472">Membrane</keyword>
<name>A0A7Y0L3K0_9FIRM</name>
<dbReference type="Pfam" id="PF08666">
    <property type="entry name" value="SAF"/>
    <property type="match status" value="1"/>
</dbReference>
<evidence type="ECO:0000313" key="4">
    <source>
        <dbReference type="Proteomes" id="UP000533476"/>
    </source>
</evidence>
<dbReference type="SMART" id="SM00858">
    <property type="entry name" value="SAF"/>
    <property type="match status" value="1"/>
</dbReference>
<sequence length="180" mass="18720">MKGAIGRLQERAGLAAFVAAALVFMVLSVVPRRQPQALLVPVLRHDVAAGTRLSASDIRWVKSTRIHGVEPASLVGYAKTPLFAGEIVSPVDVGARPPSGAVVVAVAPADSADVTVAAIGRQVDILAVLKNGQLAWQSGPVTVVGLSHGASVQVAMPLTQAIAYERQAFESTIELVGMER</sequence>
<dbReference type="Proteomes" id="UP000533476">
    <property type="component" value="Unassembled WGS sequence"/>
</dbReference>
<accession>A0A7Y0L3K0</accession>
<reference evidence="3 4" key="1">
    <citation type="submission" date="2020-04" db="EMBL/GenBank/DDBJ databases">
        <authorList>
            <person name="Zhang R."/>
            <person name="Schippers A."/>
        </authorList>
    </citation>
    <scope>NUCLEOTIDE SEQUENCE [LARGE SCALE GENOMIC DNA]</scope>
    <source>
        <strain evidence="3 4">DSM 109850</strain>
    </source>
</reference>
<keyword evidence="4" id="KW-1185">Reference proteome</keyword>
<keyword evidence="1" id="KW-0812">Transmembrane</keyword>
<dbReference type="InterPro" id="IPR013974">
    <property type="entry name" value="SAF"/>
</dbReference>
<dbReference type="CDD" id="cd11614">
    <property type="entry name" value="SAF_CpaB_FlgA_like"/>
    <property type="match status" value="1"/>
</dbReference>